<keyword evidence="2" id="KW-1185">Reference proteome</keyword>
<protein>
    <submittedName>
        <fullName evidence="1">Uncharacterized protein</fullName>
    </submittedName>
</protein>
<sequence>MSQAIGSLIQDGTWTKVLKENNFEEFAIVPPTLNTKPLAF</sequence>
<name>A0ABT9TNN6_PAENI</name>
<accession>A0ABT9TNN6</accession>
<comment type="caution">
    <text evidence="1">The sequence shown here is derived from an EMBL/GenBank/DDBJ whole genome shotgun (WGS) entry which is preliminary data.</text>
</comment>
<gene>
    <name evidence="1" type="ORF">J2T10_002662</name>
</gene>
<organism evidence="1 2">
    <name type="scientific">Paenarthrobacter nicotinovorans</name>
    <name type="common">Arthrobacter nicotinovorans</name>
    <dbReference type="NCBI Taxonomy" id="29320"/>
    <lineage>
        <taxon>Bacteria</taxon>
        <taxon>Bacillati</taxon>
        <taxon>Actinomycetota</taxon>
        <taxon>Actinomycetes</taxon>
        <taxon>Micrococcales</taxon>
        <taxon>Micrococcaceae</taxon>
        <taxon>Paenarthrobacter</taxon>
    </lineage>
</organism>
<evidence type="ECO:0000313" key="2">
    <source>
        <dbReference type="Proteomes" id="UP001244563"/>
    </source>
</evidence>
<reference evidence="1 2" key="1">
    <citation type="submission" date="2023-07" db="EMBL/GenBank/DDBJ databases">
        <title>Sorghum-associated microbial communities from plants grown in Nebraska, USA.</title>
        <authorList>
            <person name="Schachtman D."/>
        </authorList>
    </citation>
    <scope>NUCLEOTIDE SEQUENCE [LARGE SCALE GENOMIC DNA]</scope>
    <source>
        <strain evidence="1 2">CC523</strain>
    </source>
</reference>
<evidence type="ECO:0000313" key="1">
    <source>
        <dbReference type="EMBL" id="MDQ0103005.1"/>
    </source>
</evidence>
<proteinExistence type="predicted"/>
<dbReference type="Proteomes" id="UP001244563">
    <property type="component" value="Unassembled WGS sequence"/>
</dbReference>
<dbReference type="EMBL" id="JAUSSW010000007">
    <property type="protein sequence ID" value="MDQ0103005.1"/>
    <property type="molecule type" value="Genomic_DNA"/>
</dbReference>